<dbReference type="PANTHER" id="PTHR30266:SF2">
    <property type="entry name" value="LARGE-CONDUCTANCE MECHANOSENSITIVE CHANNEL"/>
    <property type="match status" value="1"/>
</dbReference>
<dbReference type="InterPro" id="IPR036019">
    <property type="entry name" value="MscL_channel"/>
</dbReference>
<comment type="subcellular location">
    <subcellularLocation>
        <location evidence="9">Cell inner membrane</location>
        <topology evidence="9">Multi-pass membrane protein</topology>
    </subcellularLocation>
    <subcellularLocation>
        <location evidence="1">Membrane</location>
        <topology evidence="1">Multi-pass membrane protein</topology>
    </subcellularLocation>
</comment>
<dbReference type="InterPro" id="IPR037673">
    <property type="entry name" value="MSC/AndL"/>
</dbReference>
<proteinExistence type="inferred from homology"/>
<dbReference type="PRINTS" id="PR01264">
    <property type="entry name" value="MECHCHANNEL"/>
</dbReference>
<keyword evidence="9" id="KW-0997">Cell inner membrane</keyword>
<dbReference type="Gene3D" id="1.10.1200.120">
    <property type="entry name" value="Large-conductance mechanosensitive channel, MscL, domain 1"/>
    <property type="match status" value="1"/>
</dbReference>
<organism evidence="10 11">
    <name type="scientific">Aequorivita sublithincola (strain DSM 14238 / LMG 21431 / ACAM 643 / 9-3)</name>
    <dbReference type="NCBI Taxonomy" id="746697"/>
    <lineage>
        <taxon>Bacteria</taxon>
        <taxon>Pseudomonadati</taxon>
        <taxon>Bacteroidota</taxon>
        <taxon>Flavobacteriia</taxon>
        <taxon>Flavobacteriales</taxon>
        <taxon>Flavobacteriaceae</taxon>
        <taxon>Aequorivita</taxon>
    </lineage>
</organism>
<evidence type="ECO:0000256" key="1">
    <source>
        <dbReference type="ARBA" id="ARBA00004141"/>
    </source>
</evidence>
<accession>I3YU81</accession>
<dbReference type="Pfam" id="PF01741">
    <property type="entry name" value="MscL"/>
    <property type="match status" value="1"/>
</dbReference>
<comment type="subunit">
    <text evidence="9">Homopentamer.</text>
</comment>
<dbReference type="InterPro" id="IPR001185">
    <property type="entry name" value="MS_channel"/>
</dbReference>
<dbReference type="AlphaFoldDB" id="I3YU81"/>
<evidence type="ECO:0000313" key="11">
    <source>
        <dbReference type="Proteomes" id="UP000006049"/>
    </source>
</evidence>
<keyword evidence="5 9" id="KW-1133">Transmembrane helix</keyword>
<dbReference type="SUPFAM" id="SSF81330">
    <property type="entry name" value="Gated mechanosensitive channel"/>
    <property type="match status" value="1"/>
</dbReference>
<name>I3YU81_AEQSU</name>
<dbReference type="STRING" id="746697.Aeqsu_1050"/>
<dbReference type="NCBIfam" id="TIGR00220">
    <property type="entry name" value="mscL"/>
    <property type="match status" value="1"/>
</dbReference>
<evidence type="ECO:0000256" key="2">
    <source>
        <dbReference type="ARBA" id="ARBA00022448"/>
    </source>
</evidence>
<reference evidence="10 11" key="1">
    <citation type="submission" date="2012-06" db="EMBL/GenBank/DDBJ databases">
        <title>The complete genome of Aequorivita sublithincola DSM 14238.</title>
        <authorList>
            <consortium name="US DOE Joint Genome Institute (JGI-PGF)"/>
            <person name="Lucas S."/>
            <person name="Copeland A."/>
            <person name="Lapidus A."/>
            <person name="Goodwin L."/>
            <person name="Pitluck S."/>
            <person name="Peters L."/>
            <person name="Munk A.C.C."/>
            <person name="Kyrpides N."/>
            <person name="Mavromatis K."/>
            <person name="Pagani I."/>
            <person name="Ivanova N."/>
            <person name="Ovchinnikova G."/>
            <person name="Zeytun A."/>
            <person name="Detter J.C."/>
            <person name="Han C."/>
            <person name="Land M."/>
            <person name="Hauser L."/>
            <person name="Markowitz V."/>
            <person name="Cheng J.-F."/>
            <person name="Hugenholtz P."/>
            <person name="Woyke T."/>
            <person name="Wu D."/>
            <person name="Tindall B."/>
            <person name="Faehnrich R."/>
            <person name="Brambilla E."/>
            <person name="Klenk H.-P."/>
            <person name="Eisen J.A."/>
        </authorList>
    </citation>
    <scope>NUCLEOTIDE SEQUENCE [LARGE SCALE GENOMIC DNA]</scope>
    <source>
        <strain evidence="11">DSM 14238 / LMG 21431 / ACAM 643 / 9-3</strain>
    </source>
</reference>
<gene>
    <name evidence="9" type="primary">mscL</name>
    <name evidence="10" type="ordered locus">Aeqsu_1050</name>
</gene>
<dbReference type="GO" id="GO:0008381">
    <property type="term" value="F:mechanosensitive monoatomic ion channel activity"/>
    <property type="evidence" value="ECO:0007669"/>
    <property type="project" value="UniProtKB-UniRule"/>
</dbReference>
<evidence type="ECO:0000256" key="8">
    <source>
        <dbReference type="ARBA" id="ARBA00023303"/>
    </source>
</evidence>
<keyword evidence="2 9" id="KW-0813">Transport</keyword>
<dbReference type="EMBL" id="CP003280">
    <property type="protein sequence ID" value="AFL80549.1"/>
    <property type="molecule type" value="Genomic_DNA"/>
</dbReference>
<dbReference type="KEGG" id="asl:Aeqsu_1050"/>
<sequence>MLKEFKNFIMTGNVIDLAIAVILAGAVGLVVNGFVTDVMMPIIGHFSGGVDFADLKVVLDPAVVGADGTVATPENAVMYGKWINTIINLIIVGFVLFIIVKAYNKTKKKQVEAAPAPPAGPTQEELLIEIRDELRKK</sequence>
<dbReference type="PANTHER" id="PTHR30266">
    <property type="entry name" value="MECHANOSENSITIVE CHANNEL MSCL"/>
    <property type="match status" value="1"/>
</dbReference>
<dbReference type="GO" id="GO:0005886">
    <property type="term" value="C:plasma membrane"/>
    <property type="evidence" value="ECO:0007669"/>
    <property type="project" value="UniProtKB-SubCell"/>
</dbReference>
<evidence type="ECO:0000256" key="3">
    <source>
        <dbReference type="ARBA" id="ARBA00022475"/>
    </source>
</evidence>
<evidence type="ECO:0000256" key="7">
    <source>
        <dbReference type="ARBA" id="ARBA00023136"/>
    </source>
</evidence>
<evidence type="ECO:0000256" key="5">
    <source>
        <dbReference type="ARBA" id="ARBA00022989"/>
    </source>
</evidence>
<feature type="transmembrane region" description="Helical" evidence="9">
    <location>
        <begin position="12"/>
        <end position="31"/>
    </location>
</feature>
<protein>
    <recommendedName>
        <fullName evidence="9">Large-conductance mechanosensitive channel</fullName>
    </recommendedName>
</protein>
<keyword evidence="6 9" id="KW-0406">Ion transport</keyword>
<comment type="function">
    <text evidence="9">Channel that opens in response to stretch forces in the membrane lipid bilayer. May participate in the regulation of osmotic pressure changes within the cell.</text>
</comment>
<feature type="transmembrane region" description="Helical" evidence="9">
    <location>
        <begin position="82"/>
        <end position="100"/>
    </location>
</feature>
<evidence type="ECO:0000313" key="10">
    <source>
        <dbReference type="EMBL" id="AFL80549.1"/>
    </source>
</evidence>
<dbReference type="Proteomes" id="UP000006049">
    <property type="component" value="Chromosome"/>
</dbReference>
<dbReference type="HOGENOM" id="CLU_095787_0_1_10"/>
<dbReference type="RefSeq" id="WP_014781807.1">
    <property type="nucleotide sequence ID" value="NC_018013.1"/>
</dbReference>
<keyword evidence="4 9" id="KW-0812">Transmembrane</keyword>
<keyword evidence="3 9" id="KW-1003">Cell membrane</keyword>
<dbReference type="PATRIC" id="fig|746697.3.peg.1057"/>
<dbReference type="OrthoDB" id="9810350at2"/>
<comment type="similarity">
    <text evidence="9">Belongs to the MscL family.</text>
</comment>
<dbReference type="eggNOG" id="COG1970">
    <property type="taxonomic scope" value="Bacteria"/>
</dbReference>
<keyword evidence="8 9" id="KW-0407">Ion channel</keyword>
<evidence type="ECO:0000256" key="4">
    <source>
        <dbReference type="ARBA" id="ARBA00022692"/>
    </source>
</evidence>
<keyword evidence="11" id="KW-1185">Reference proteome</keyword>
<dbReference type="HAMAP" id="MF_00115">
    <property type="entry name" value="MscL"/>
    <property type="match status" value="1"/>
</dbReference>
<evidence type="ECO:0000256" key="6">
    <source>
        <dbReference type="ARBA" id="ARBA00023065"/>
    </source>
</evidence>
<evidence type="ECO:0000256" key="9">
    <source>
        <dbReference type="HAMAP-Rule" id="MF_00115"/>
    </source>
</evidence>
<keyword evidence="7 9" id="KW-0472">Membrane</keyword>